<proteinExistence type="predicted"/>
<accession>A0A944DCK0</accession>
<comment type="caution">
    <text evidence="1">The sequence shown here is derived from an EMBL/GenBank/DDBJ whole genome shotgun (WGS) entry which is preliminary data.</text>
</comment>
<sequence>MNHSQPATSQLKQLDVEQLHSLVAQVRNPDTARVVVDFFEAHPHLRERYSALYLAARKELIVNPVEAAAFAVGRSVRGFVDGLLLKGDRPKTEVRPALAWPTLFVDEPAGR</sequence>
<reference evidence="2" key="1">
    <citation type="journal article" date="2022" name="ISME J.">
        <title>Genetic and phylogenetic analysis of dissimilatory iodate-reducing bacteria identifies potential niches across the world's oceans.</title>
        <authorList>
            <person name="Reyes-Umana V."/>
            <person name="Henning Z."/>
            <person name="Lee K."/>
            <person name="Barnum T.P."/>
            <person name="Coates J.D."/>
        </authorList>
    </citation>
    <scope>NUCLEOTIDE SEQUENCE [LARGE SCALE GENOMIC DNA]</scope>
    <source>
        <strain evidence="2">IR12</strain>
    </source>
</reference>
<dbReference type="EMBL" id="JAEKFT010000003">
    <property type="protein sequence ID" value="MBT0960243.1"/>
    <property type="molecule type" value="Genomic_DNA"/>
</dbReference>
<gene>
    <name evidence="1" type="ORF">I8J34_03560</name>
</gene>
<name>A0A944DCK0_DENI1</name>
<organism evidence="1 2">
    <name type="scientific">Denitromonas iodatirespirans</name>
    <dbReference type="NCBI Taxonomy" id="2795389"/>
    <lineage>
        <taxon>Bacteria</taxon>
        <taxon>Pseudomonadati</taxon>
        <taxon>Pseudomonadota</taxon>
        <taxon>Betaproteobacteria</taxon>
        <taxon>Rhodocyclales</taxon>
        <taxon>Zoogloeaceae</taxon>
        <taxon>Denitromonas</taxon>
    </lineage>
</organism>
<dbReference type="Proteomes" id="UP000694660">
    <property type="component" value="Unassembled WGS sequence"/>
</dbReference>
<protein>
    <submittedName>
        <fullName evidence="1">Uncharacterized protein</fullName>
    </submittedName>
</protein>
<dbReference type="RefSeq" id="WP_214359996.1">
    <property type="nucleotide sequence ID" value="NZ_JAEKFT010000003.1"/>
</dbReference>
<keyword evidence="2" id="KW-1185">Reference proteome</keyword>
<evidence type="ECO:0000313" key="2">
    <source>
        <dbReference type="Proteomes" id="UP000694660"/>
    </source>
</evidence>
<dbReference type="AlphaFoldDB" id="A0A944DCK0"/>
<evidence type="ECO:0000313" key="1">
    <source>
        <dbReference type="EMBL" id="MBT0960243.1"/>
    </source>
</evidence>